<keyword evidence="3" id="KW-0732">Signal</keyword>
<dbReference type="SMART" id="SM00028">
    <property type="entry name" value="TPR"/>
    <property type="match status" value="3"/>
</dbReference>
<dbReference type="InterPro" id="IPR011990">
    <property type="entry name" value="TPR-like_helical_dom_sf"/>
</dbReference>
<reference evidence="4 5" key="1">
    <citation type="submission" date="2016-11" db="EMBL/GenBank/DDBJ databases">
        <authorList>
            <person name="Jaros S."/>
            <person name="Januszkiewicz K."/>
            <person name="Wedrychowicz H."/>
        </authorList>
    </citation>
    <scope>NUCLEOTIDE SEQUENCE [LARGE SCALE GENOMIC DNA]</scope>
    <source>
        <strain evidence="4 5">DSM 29431</strain>
    </source>
</reference>
<proteinExistence type="predicted"/>
<evidence type="ECO:0000256" key="3">
    <source>
        <dbReference type="SAM" id="SignalP"/>
    </source>
</evidence>
<keyword evidence="1" id="KW-0802">TPR repeat</keyword>
<feature type="coiled-coil region" evidence="2">
    <location>
        <begin position="26"/>
        <end position="53"/>
    </location>
</feature>
<evidence type="ECO:0000313" key="5">
    <source>
        <dbReference type="Proteomes" id="UP000184221"/>
    </source>
</evidence>
<evidence type="ECO:0000256" key="1">
    <source>
        <dbReference type="PROSITE-ProRule" id="PRU00339"/>
    </source>
</evidence>
<dbReference type="STRING" id="996342.SAMN05443551_2962"/>
<dbReference type="InterPro" id="IPR019734">
    <property type="entry name" value="TPR_rpt"/>
</dbReference>
<sequence>MRFTMRNYKSAVAAFLFAASSLALPAAAEDDVAAQLMEELSQAETEQAANRLERQVRQEWAKSGSATMDLLLKRGQDALDVDDIDAAMEHLTALTDHAPDFAEGWHSLALVYYRAEMFGPAADALERTLALNPHHFGALRGLGAIFEQVDKPALAYDAYSRVLTLRPHDSDVIDALERLERRVNGQTL</sequence>
<organism evidence="4 5">
    <name type="scientific">Marivita hallyeonensis</name>
    <dbReference type="NCBI Taxonomy" id="996342"/>
    <lineage>
        <taxon>Bacteria</taxon>
        <taxon>Pseudomonadati</taxon>
        <taxon>Pseudomonadota</taxon>
        <taxon>Alphaproteobacteria</taxon>
        <taxon>Rhodobacterales</taxon>
        <taxon>Roseobacteraceae</taxon>
        <taxon>Marivita</taxon>
    </lineage>
</organism>
<keyword evidence="5" id="KW-1185">Reference proteome</keyword>
<keyword evidence="2" id="KW-0175">Coiled coil</keyword>
<dbReference type="PROSITE" id="PS50005">
    <property type="entry name" value="TPR"/>
    <property type="match status" value="2"/>
</dbReference>
<dbReference type="SUPFAM" id="SSF48452">
    <property type="entry name" value="TPR-like"/>
    <property type="match status" value="1"/>
</dbReference>
<protein>
    <submittedName>
        <fullName evidence="4">Uncharacterized protein</fullName>
    </submittedName>
</protein>
<evidence type="ECO:0000313" key="4">
    <source>
        <dbReference type="EMBL" id="SHH76575.1"/>
    </source>
</evidence>
<dbReference type="Gene3D" id="1.25.40.10">
    <property type="entry name" value="Tetratricopeptide repeat domain"/>
    <property type="match status" value="1"/>
</dbReference>
<evidence type="ECO:0000256" key="2">
    <source>
        <dbReference type="SAM" id="Coils"/>
    </source>
</evidence>
<feature type="repeat" description="TPR" evidence="1">
    <location>
        <begin position="136"/>
        <end position="169"/>
    </location>
</feature>
<feature type="signal peptide" evidence="3">
    <location>
        <begin position="1"/>
        <end position="28"/>
    </location>
</feature>
<dbReference type="AlphaFoldDB" id="A0A1M5VMY6"/>
<feature type="repeat" description="TPR" evidence="1">
    <location>
        <begin position="102"/>
        <end position="135"/>
    </location>
</feature>
<dbReference type="EMBL" id="FQXC01000004">
    <property type="protein sequence ID" value="SHH76575.1"/>
    <property type="molecule type" value="Genomic_DNA"/>
</dbReference>
<gene>
    <name evidence="4" type="ORF">SAMN05443551_2962</name>
</gene>
<feature type="chain" id="PRO_5012928996" evidence="3">
    <location>
        <begin position="29"/>
        <end position="188"/>
    </location>
</feature>
<accession>A0A1M5VMY6</accession>
<name>A0A1M5VMY6_9RHOB</name>
<dbReference type="Proteomes" id="UP000184221">
    <property type="component" value="Unassembled WGS sequence"/>
</dbReference>